<protein>
    <submittedName>
        <fullName evidence="2">Uncharacterized protein</fullName>
    </submittedName>
</protein>
<gene>
    <name evidence="2" type="ORF">ElyMa_002772100</name>
</gene>
<dbReference type="EMBL" id="BMAT01005699">
    <property type="protein sequence ID" value="GFR98554.1"/>
    <property type="molecule type" value="Genomic_DNA"/>
</dbReference>
<reference evidence="2 3" key="1">
    <citation type="journal article" date="2021" name="Elife">
        <title>Chloroplast acquisition without the gene transfer in kleptoplastic sea slugs, Plakobranchus ocellatus.</title>
        <authorList>
            <person name="Maeda T."/>
            <person name="Takahashi S."/>
            <person name="Yoshida T."/>
            <person name="Shimamura S."/>
            <person name="Takaki Y."/>
            <person name="Nagai Y."/>
            <person name="Toyoda A."/>
            <person name="Suzuki Y."/>
            <person name="Arimoto A."/>
            <person name="Ishii H."/>
            <person name="Satoh N."/>
            <person name="Nishiyama T."/>
            <person name="Hasebe M."/>
            <person name="Maruyama T."/>
            <person name="Minagawa J."/>
            <person name="Obokata J."/>
            <person name="Shigenobu S."/>
        </authorList>
    </citation>
    <scope>NUCLEOTIDE SEQUENCE [LARGE SCALE GENOMIC DNA]</scope>
</reference>
<sequence length="68" mass="7716">GQHEEKCGKFGLSAEEDEDEDGDDDDYCGGFESDDIDDDFSYYSSSSFGNVRPPGYARRPSWQQRHVN</sequence>
<name>A0AAV4HLT2_9GAST</name>
<comment type="caution">
    <text evidence="2">The sequence shown here is derived from an EMBL/GenBank/DDBJ whole genome shotgun (WGS) entry which is preliminary data.</text>
</comment>
<feature type="non-terminal residue" evidence="2">
    <location>
        <position position="1"/>
    </location>
</feature>
<dbReference type="AlphaFoldDB" id="A0AAV4HLT2"/>
<evidence type="ECO:0000313" key="2">
    <source>
        <dbReference type="EMBL" id="GFR98554.1"/>
    </source>
</evidence>
<feature type="compositionally biased region" description="Acidic residues" evidence="1">
    <location>
        <begin position="14"/>
        <end position="40"/>
    </location>
</feature>
<organism evidence="2 3">
    <name type="scientific">Elysia marginata</name>
    <dbReference type="NCBI Taxonomy" id="1093978"/>
    <lineage>
        <taxon>Eukaryota</taxon>
        <taxon>Metazoa</taxon>
        <taxon>Spiralia</taxon>
        <taxon>Lophotrochozoa</taxon>
        <taxon>Mollusca</taxon>
        <taxon>Gastropoda</taxon>
        <taxon>Heterobranchia</taxon>
        <taxon>Euthyneura</taxon>
        <taxon>Panpulmonata</taxon>
        <taxon>Sacoglossa</taxon>
        <taxon>Placobranchoidea</taxon>
        <taxon>Plakobranchidae</taxon>
        <taxon>Elysia</taxon>
    </lineage>
</organism>
<accession>A0AAV4HLT2</accession>
<proteinExistence type="predicted"/>
<dbReference type="Proteomes" id="UP000762676">
    <property type="component" value="Unassembled WGS sequence"/>
</dbReference>
<feature type="region of interest" description="Disordered" evidence="1">
    <location>
        <begin position="1"/>
        <end position="68"/>
    </location>
</feature>
<keyword evidence="3" id="KW-1185">Reference proteome</keyword>
<evidence type="ECO:0000256" key="1">
    <source>
        <dbReference type="SAM" id="MobiDB-lite"/>
    </source>
</evidence>
<evidence type="ECO:0000313" key="3">
    <source>
        <dbReference type="Proteomes" id="UP000762676"/>
    </source>
</evidence>